<dbReference type="InterPro" id="IPR000847">
    <property type="entry name" value="LysR_HTH_N"/>
</dbReference>
<sequence length="110" mass="11814">MVARYYDLPSLTALTAFEASARHLSFKFAASELGVTSGEISRQIKAVEEHLGVPLFMRRGTSVILTSAGKDIYSGLAGILAKASDVVTTIKRDRSGNVTMPPAMHSRRCG</sequence>
<dbReference type="PANTHER" id="PTHR30537:SF74">
    <property type="entry name" value="HTH-TYPE TRANSCRIPTIONAL REGULATOR TRPI"/>
    <property type="match status" value="1"/>
</dbReference>
<dbReference type="InterPro" id="IPR036390">
    <property type="entry name" value="WH_DNA-bd_sf"/>
</dbReference>
<dbReference type="EMBL" id="JBHRVD010000001">
    <property type="protein sequence ID" value="MFC3320663.1"/>
    <property type="molecule type" value="Genomic_DNA"/>
</dbReference>
<keyword evidence="4" id="KW-1185">Reference proteome</keyword>
<evidence type="ECO:0000259" key="2">
    <source>
        <dbReference type="PROSITE" id="PS50931"/>
    </source>
</evidence>
<dbReference type="InterPro" id="IPR036388">
    <property type="entry name" value="WH-like_DNA-bd_sf"/>
</dbReference>
<dbReference type="PROSITE" id="PS50931">
    <property type="entry name" value="HTH_LYSR"/>
    <property type="match status" value="1"/>
</dbReference>
<dbReference type="Pfam" id="PF00126">
    <property type="entry name" value="HTH_1"/>
    <property type="match status" value="1"/>
</dbReference>
<name>A0ABV7MJ39_9HYPH</name>
<reference evidence="4" key="1">
    <citation type="journal article" date="2019" name="Int. J. Syst. Evol. Microbiol.">
        <title>The Global Catalogue of Microorganisms (GCM) 10K type strain sequencing project: providing services to taxonomists for standard genome sequencing and annotation.</title>
        <authorList>
            <consortium name="The Broad Institute Genomics Platform"/>
            <consortium name="The Broad Institute Genome Sequencing Center for Infectious Disease"/>
            <person name="Wu L."/>
            <person name="Ma J."/>
        </authorList>
    </citation>
    <scope>NUCLEOTIDE SEQUENCE [LARGE SCALE GENOMIC DNA]</scope>
    <source>
        <strain evidence="4">ICMP 19515</strain>
    </source>
</reference>
<gene>
    <name evidence="3" type="ORF">ACFOJ9_02275</name>
</gene>
<dbReference type="InterPro" id="IPR058163">
    <property type="entry name" value="LysR-type_TF_proteobact-type"/>
</dbReference>
<evidence type="ECO:0000313" key="3">
    <source>
        <dbReference type="EMBL" id="MFC3320663.1"/>
    </source>
</evidence>
<feature type="domain" description="HTH lysR-type" evidence="2">
    <location>
        <begin position="9"/>
        <end position="66"/>
    </location>
</feature>
<organism evidence="3 4">
    <name type="scientific">Mesorhizobium cantuariense</name>
    <dbReference type="NCBI Taxonomy" id="1300275"/>
    <lineage>
        <taxon>Bacteria</taxon>
        <taxon>Pseudomonadati</taxon>
        <taxon>Pseudomonadota</taxon>
        <taxon>Alphaproteobacteria</taxon>
        <taxon>Hyphomicrobiales</taxon>
        <taxon>Phyllobacteriaceae</taxon>
        <taxon>Mesorhizobium</taxon>
    </lineage>
</organism>
<dbReference type="SUPFAM" id="SSF46785">
    <property type="entry name" value="Winged helix' DNA-binding domain"/>
    <property type="match status" value="1"/>
</dbReference>
<comment type="caution">
    <text evidence="3">The sequence shown here is derived from an EMBL/GenBank/DDBJ whole genome shotgun (WGS) entry which is preliminary data.</text>
</comment>
<dbReference type="RefSeq" id="WP_378976784.1">
    <property type="nucleotide sequence ID" value="NZ_JBHRVD010000001.1"/>
</dbReference>
<dbReference type="Gene3D" id="1.10.10.10">
    <property type="entry name" value="Winged helix-like DNA-binding domain superfamily/Winged helix DNA-binding domain"/>
    <property type="match status" value="1"/>
</dbReference>
<proteinExistence type="inferred from homology"/>
<evidence type="ECO:0000313" key="4">
    <source>
        <dbReference type="Proteomes" id="UP001595648"/>
    </source>
</evidence>
<dbReference type="Proteomes" id="UP001595648">
    <property type="component" value="Unassembled WGS sequence"/>
</dbReference>
<dbReference type="PANTHER" id="PTHR30537">
    <property type="entry name" value="HTH-TYPE TRANSCRIPTIONAL REGULATOR"/>
    <property type="match status" value="1"/>
</dbReference>
<accession>A0ABV7MJ39</accession>
<protein>
    <submittedName>
        <fullName evidence="3">LysR family transcriptional regulator</fullName>
    </submittedName>
</protein>
<evidence type="ECO:0000256" key="1">
    <source>
        <dbReference type="ARBA" id="ARBA00009437"/>
    </source>
</evidence>
<comment type="similarity">
    <text evidence="1">Belongs to the LysR transcriptional regulatory family.</text>
</comment>